<dbReference type="EMBL" id="JBEPMJ010000043">
    <property type="protein sequence ID" value="MET3752259.1"/>
    <property type="molecule type" value="Genomic_DNA"/>
</dbReference>
<proteinExistence type="predicted"/>
<organism evidence="1 2">
    <name type="scientific">Blautia caecimuris</name>
    <dbReference type="NCBI Taxonomy" id="1796615"/>
    <lineage>
        <taxon>Bacteria</taxon>
        <taxon>Bacillati</taxon>
        <taxon>Bacillota</taxon>
        <taxon>Clostridia</taxon>
        <taxon>Lachnospirales</taxon>
        <taxon>Lachnospiraceae</taxon>
        <taxon>Blautia</taxon>
    </lineage>
</organism>
<evidence type="ECO:0000313" key="1">
    <source>
        <dbReference type="EMBL" id="MET3752259.1"/>
    </source>
</evidence>
<accession>A0ABV2M716</accession>
<dbReference type="Proteomes" id="UP001549106">
    <property type="component" value="Unassembled WGS sequence"/>
</dbReference>
<gene>
    <name evidence="1" type="ORF">ABID24_003529</name>
</gene>
<sequence>MDQELISQTALDQMVSSDQTQLIKAAVPYLPPSARQIISLYTKLEELSNTMALFSPERADMQICENTAADPVEMLQDIRRFSYGKSRQKVDQLTNMLILVQMLQILNE</sequence>
<evidence type="ECO:0000313" key="2">
    <source>
        <dbReference type="Proteomes" id="UP001549106"/>
    </source>
</evidence>
<reference evidence="1 2" key="1">
    <citation type="submission" date="2024-06" db="EMBL/GenBank/DDBJ databases">
        <title>Genomic Encyclopedia of Type Strains, Phase IV (KMG-IV): sequencing the most valuable type-strain genomes for metagenomic binning, comparative biology and taxonomic classification.</title>
        <authorList>
            <person name="Goeker M."/>
        </authorList>
    </citation>
    <scope>NUCLEOTIDE SEQUENCE [LARGE SCALE GENOMIC DNA]</scope>
    <source>
        <strain evidence="1 2">DSM 29492</strain>
    </source>
</reference>
<keyword evidence="2" id="KW-1185">Reference proteome</keyword>
<name>A0ABV2M716_9FIRM</name>
<comment type="caution">
    <text evidence="1">The sequence shown here is derived from an EMBL/GenBank/DDBJ whole genome shotgun (WGS) entry which is preliminary data.</text>
</comment>
<protein>
    <submittedName>
        <fullName evidence="1">Uncharacterized protein</fullName>
    </submittedName>
</protein>
<dbReference type="RefSeq" id="WP_257465599.1">
    <property type="nucleotide sequence ID" value="NZ_BAABXP010000003.1"/>
</dbReference>